<feature type="region of interest" description="Disordered" evidence="1">
    <location>
        <begin position="1"/>
        <end position="77"/>
    </location>
</feature>
<comment type="caution">
    <text evidence="2">The sequence shown here is derived from an EMBL/GenBank/DDBJ whole genome shotgun (WGS) entry which is preliminary data.</text>
</comment>
<dbReference type="EMBL" id="ML978236">
    <property type="protein sequence ID" value="KAF2026803.1"/>
    <property type="molecule type" value="Genomic_DNA"/>
</dbReference>
<evidence type="ECO:0000313" key="3">
    <source>
        <dbReference type="Proteomes" id="UP000799777"/>
    </source>
</evidence>
<feature type="compositionally biased region" description="Low complexity" evidence="1">
    <location>
        <begin position="17"/>
        <end position="41"/>
    </location>
</feature>
<evidence type="ECO:0000256" key="1">
    <source>
        <dbReference type="SAM" id="MobiDB-lite"/>
    </source>
</evidence>
<dbReference type="OrthoDB" id="3784198at2759"/>
<dbReference type="Proteomes" id="UP000799777">
    <property type="component" value="Unassembled WGS sequence"/>
</dbReference>
<dbReference type="AlphaFoldDB" id="A0A9P4H1U6"/>
<organism evidence="2 3">
    <name type="scientific">Setomelanomma holmii</name>
    <dbReference type="NCBI Taxonomy" id="210430"/>
    <lineage>
        <taxon>Eukaryota</taxon>
        <taxon>Fungi</taxon>
        <taxon>Dikarya</taxon>
        <taxon>Ascomycota</taxon>
        <taxon>Pezizomycotina</taxon>
        <taxon>Dothideomycetes</taxon>
        <taxon>Pleosporomycetidae</taxon>
        <taxon>Pleosporales</taxon>
        <taxon>Pleosporineae</taxon>
        <taxon>Phaeosphaeriaceae</taxon>
        <taxon>Setomelanomma</taxon>
    </lineage>
</organism>
<sequence>MSALDKETSAQFEEPISPTSTQPDMSSTSTTSSSSSKPSITGMLKNAVTAPPSEKRESTQVQDAIESVGEDGGPKED</sequence>
<proteinExistence type="predicted"/>
<protein>
    <submittedName>
        <fullName evidence="2">Uncharacterized protein</fullName>
    </submittedName>
</protein>
<gene>
    <name evidence="2" type="ORF">EK21DRAFT_115426</name>
</gene>
<evidence type="ECO:0000313" key="2">
    <source>
        <dbReference type="EMBL" id="KAF2026803.1"/>
    </source>
</evidence>
<keyword evidence="3" id="KW-1185">Reference proteome</keyword>
<accession>A0A9P4H1U6</accession>
<name>A0A9P4H1U6_9PLEO</name>
<reference evidence="2" key="1">
    <citation type="journal article" date="2020" name="Stud. Mycol.">
        <title>101 Dothideomycetes genomes: a test case for predicting lifestyles and emergence of pathogens.</title>
        <authorList>
            <person name="Haridas S."/>
            <person name="Albert R."/>
            <person name="Binder M."/>
            <person name="Bloem J."/>
            <person name="Labutti K."/>
            <person name="Salamov A."/>
            <person name="Andreopoulos B."/>
            <person name="Baker S."/>
            <person name="Barry K."/>
            <person name="Bills G."/>
            <person name="Bluhm B."/>
            <person name="Cannon C."/>
            <person name="Castanera R."/>
            <person name="Culley D."/>
            <person name="Daum C."/>
            <person name="Ezra D."/>
            <person name="Gonzalez J."/>
            <person name="Henrissat B."/>
            <person name="Kuo A."/>
            <person name="Liang C."/>
            <person name="Lipzen A."/>
            <person name="Lutzoni F."/>
            <person name="Magnuson J."/>
            <person name="Mondo S."/>
            <person name="Nolan M."/>
            <person name="Ohm R."/>
            <person name="Pangilinan J."/>
            <person name="Park H.-J."/>
            <person name="Ramirez L."/>
            <person name="Alfaro M."/>
            <person name="Sun H."/>
            <person name="Tritt A."/>
            <person name="Yoshinaga Y."/>
            <person name="Zwiers L.-H."/>
            <person name="Turgeon B."/>
            <person name="Goodwin S."/>
            <person name="Spatafora J."/>
            <person name="Crous P."/>
            <person name="Grigoriev I."/>
        </authorList>
    </citation>
    <scope>NUCLEOTIDE SEQUENCE</scope>
    <source>
        <strain evidence="2">CBS 110217</strain>
    </source>
</reference>